<dbReference type="HAMAP" id="MF_00602">
    <property type="entry name" value="Prot_Arg_kinase"/>
    <property type="match status" value="1"/>
</dbReference>
<sequence length="366" mass="41483">MSLQRFIEQAISPWMSQEGPDSDIVLSSRIRLARNIENYQFPIITSNEEAKEIIQLFEEQFVDQTYDGVGKFELLKINELQPIEKRVLVEKHLISPHLAEDTNYGGCLLSENEAISIMINEEDHIRIQCLFPGFQLTESLQEANKLDDLIEQYVDYAFDEKRGYLTSCPTNVGTGMRASVMMHLPGLVMTQQMSRIIPAINQLGLVVRGIYGEGSEALGNIFQISNQMTLGKTEEDIVEDLKSVVQQLIVQERSAREALVKTSQLQLEDRVYRSFGVLAHSRIIESKEAARCLSDVRLGIDLGFINDISSNILNELMILTQPGFLQQYAGGPLRPTERDMRRATLIRERLNMEKQNSLDDEGGKTI</sequence>
<evidence type="ECO:0000256" key="3">
    <source>
        <dbReference type="ARBA" id="ARBA00022741"/>
    </source>
</evidence>
<dbReference type="GO" id="GO:0046314">
    <property type="term" value="P:phosphocreatine biosynthetic process"/>
    <property type="evidence" value="ECO:0007669"/>
    <property type="project" value="InterPro"/>
</dbReference>
<feature type="binding site" evidence="7 8">
    <location>
        <position position="126"/>
    </location>
    <ligand>
        <name>ATP</name>
        <dbReference type="ChEBI" id="CHEBI:30616"/>
    </ligand>
</feature>
<dbReference type="FunFam" id="3.30.590.10:FF:000007">
    <property type="entry name" value="Protein-arginine kinase"/>
    <property type="match status" value="1"/>
</dbReference>
<evidence type="ECO:0000256" key="2">
    <source>
        <dbReference type="ARBA" id="ARBA00022679"/>
    </source>
</evidence>
<evidence type="ECO:0000256" key="8">
    <source>
        <dbReference type="PROSITE-ProRule" id="PRU00843"/>
    </source>
</evidence>
<dbReference type="GO" id="GO:0005524">
    <property type="term" value="F:ATP binding"/>
    <property type="evidence" value="ECO:0007669"/>
    <property type="project" value="UniProtKB-UniRule"/>
</dbReference>
<feature type="binding site" evidence="7 8">
    <location>
        <begin position="208"/>
        <end position="213"/>
    </location>
    <ligand>
        <name>ATP</name>
        <dbReference type="ChEBI" id="CHEBI:30616"/>
    </ligand>
</feature>
<evidence type="ECO:0000256" key="6">
    <source>
        <dbReference type="ARBA" id="ARBA00051816"/>
    </source>
</evidence>
<evidence type="ECO:0000256" key="5">
    <source>
        <dbReference type="ARBA" id="ARBA00022840"/>
    </source>
</evidence>
<evidence type="ECO:0000313" key="11">
    <source>
        <dbReference type="EMBL" id="NEY74044.1"/>
    </source>
</evidence>
<comment type="caution">
    <text evidence="11">The sequence shown here is derived from an EMBL/GenBank/DDBJ whole genome shotgun (WGS) entry which is preliminary data.</text>
</comment>
<dbReference type="GO" id="GO:1990424">
    <property type="term" value="F:protein arginine kinase activity"/>
    <property type="evidence" value="ECO:0007669"/>
    <property type="project" value="UniProtKB-EC"/>
</dbReference>
<dbReference type="RefSeq" id="WP_163181907.1">
    <property type="nucleotide sequence ID" value="NZ_JAAIWM010000012.1"/>
</dbReference>
<gene>
    <name evidence="7" type="primary">mcsB</name>
    <name evidence="11" type="ORF">G4D63_20280</name>
</gene>
<dbReference type="PROSITE" id="PS00112">
    <property type="entry name" value="PHOSPHAGEN_KINASE"/>
    <property type="match status" value="1"/>
</dbReference>
<dbReference type="GO" id="GO:0005615">
    <property type="term" value="C:extracellular space"/>
    <property type="evidence" value="ECO:0007669"/>
    <property type="project" value="TreeGrafter"/>
</dbReference>
<proteinExistence type="inferred from homology"/>
<dbReference type="Proteomes" id="UP000481043">
    <property type="component" value="Unassembled WGS sequence"/>
</dbReference>
<dbReference type="NCBIfam" id="NF002194">
    <property type="entry name" value="PRK01059.1-4"/>
    <property type="match status" value="1"/>
</dbReference>
<dbReference type="EMBL" id="JAAIWM010000012">
    <property type="protein sequence ID" value="NEY74044.1"/>
    <property type="molecule type" value="Genomic_DNA"/>
</dbReference>
<protein>
    <recommendedName>
        <fullName evidence="7">Protein-arginine kinase</fullName>
        <ecNumber evidence="7">2.7.14.1</ecNumber>
    </recommendedName>
</protein>
<name>A0A6M0QCG6_9BACI</name>
<dbReference type="SUPFAM" id="SSF55931">
    <property type="entry name" value="Glutamine synthetase/guanido kinase"/>
    <property type="match status" value="1"/>
</dbReference>
<dbReference type="InterPro" id="IPR022414">
    <property type="entry name" value="ATP-guanido_PTrfase_cat"/>
</dbReference>
<feature type="short sequence motif" description="RDXXRA motif of the pArg binding pocket involved in allosteric regulation" evidence="7">
    <location>
        <begin position="338"/>
        <end position="343"/>
    </location>
</feature>
<reference evidence="11 12" key="1">
    <citation type="submission" date="2020-02" db="EMBL/GenBank/DDBJ databases">
        <title>Bacillus aquiflavi sp. nov., isolated from yellow water of strong flavor Chinese baijiu in Yibin region of China.</title>
        <authorList>
            <person name="Xie J."/>
        </authorList>
    </citation>
    <scope>NUCLEOTIDE SEQUENCE [LARGE SCALE GENOMIC DNA]</scope>
    <source>
        <strain evidence="11 12">SA4</strain>
    </source>
</reference>
<dbReference type="PANTHER" id="PTHR11547:SF38">
    <property type="entry name" value="ARGININE KINASE 1-RELATED"/>
    <property type="match status" value="1"/>
</dbReference>
<evidence type="ECO:0000256" key="4">
    <source>
        <dbReference type="ARBA" id="ARBA00022777"/>
    </source>
</evidence>
<dbReference type="Gene3D" id="3.30.590.10">
    <property type="entry name" value="Glutamine synthetase/guanido kinase, catalytic domain"/>
    <property type="match status" value="1"/>
</dbReference>
<dbReference type="AlphaFoldDB" id="A0A6M0QCG6"/>
<feature type="binding site" evidence="7 8">
    <location>
        <begin position="177"/>
        <end position="181"/>
    </location>
    <ligand>
        <name>ATP</name>
        <dbReference type="ChEBI" id="CHEBI:30616"/>
    </ligand>
</feature>
<feature type="domain" description="Phosphagen kinase C-terminal" evidence="10">
    <location>
        <begin position="24"/>
        <end position="255"/>
    </location>
</feature>
<dbReference type="Pfam" id="PF00217">
    <property type="entry name" value="ATP-gua_Ptrans"/>
    <property type="match status" value="1"/>
</dbReference>
<keyword evidence="4 7" id="KW-0418">Kinase</keyword>
<evidence type="ECO:0000313" key="12">
    <source>
        <dbReference type="Proteomes" id="UP000481043"/>
    </source>
</evidence>
<evidence type="ECO:0000256" key="1">
    <source>
        <dbReference type="ARBA" id="ARBA00022533"/>
    </source>
</evidence>
<keyword evidence="1 7" id="KW-0021">Allosteric enzyme</keyword>
<evidence type="ECO:0000256" key="7">
    <source>
        <dbReference type="HAMAP-Rule" id="MF_00602"/>
    </source>
</evidence>
<evidence type="ECO:0000259" key="10">
    <source>
        <dbReference type="PROSITE" id="PS51510"/>
    </source>
</evidence>
<dbReference type="PANTHER" id="PTHR11547">
    <property type="entry name" value="ARGININE OR CREATINE KINASE"/>
    <property type="match status" value="1"/>
</dbReference>
<comment type="similarity">
    <text evidence="7 8 9">Belongs to the ATP:guanido phosphotransferase family.</text>
</comment>
<dbReference type="GO" id="GO:0004111">
    <property type="term" value="F:creatine kinase activity"/>
    <property type="evidence" value="ECO:0007669"/>
    <property type="project" value="InterPro"/>
</dbReference>
<organism evidence="11 12">
    <name type="scientific">Bacillus mesophilus</name>
    <dbReference type="NCBI Taxonomy" id="1808955"/>
    <lineage>
        <taxon>Bacteria</taxon>
        <taxon>Bacillati</taxon>
        <taxon>Bacillota</taxon>
        <taxon>Bacilli</taxon>
        <taxon>Bacillales</taxon>
        <taxon>Bacillaceae</taxon>
        <taxon>Bacillus</taxon>
    </lineage>
</organism>
<feature type="binding site" evidence="7 8">
    <location>
        <begin position="27"/>
        <end position="31"/>
    </location>
    <ligand>
        <name>ATP</name>
        <dbReference type="ChEBI" id="CHEBI:30616"/>
    </ligand>
</feature>
<dbReference type="NCBIfam" id="NF002195">
    <property type="entry name" value="PRK01059.1-5"/>
    <property type="match status" value="1"/>
</dbReference>
<comment type="activity regulation">
    <text evidence="7">Appears to be allosterically activated by the binding of pArg-containing polypeptides to the pArg-binding pocket localized in the C-terminal domain of McsB.</text>
</comment>
<dbReference type="InterPro" id="IPR022415">
    <property type="entry name" value="ATP-guanido_PTrfase_AS"/>
</dbReference>
<accession>A0A6M0QCG6</accession>
<dbReference type="CDD" id="cd07930">
    <property type="entry name" value="bacterial_phosphagen_kinase"/>
    <property type="match status" value="1"/>
</dbReference>
<keyword evidence="12" id="KW-1185">Reference proteome</keyword>
<keyword evidence="3 7" id="KW-0547">Nucleotide-binding</keyword>
<dbReference type="EC" id="2.7.14.1" evidence="7"/>
<dbReference type="InterPro" id="IPR014746">
    <property type="entry name" value="Gln_synth/guanido_kin_cat_dom"/>
</dbReference>
<keyword evidence="5 7" id="KW-0067">ATP-binding</keyword>
<dbReference type="PROSITE" id="PS51510">
    <property type="entry name" value="PHOSPHAGEN_KINASE_C"/>
    <property type="match status" value="1"/>
</dbReference>
<evidence type="ECO:0000256" key="9">
    <source>
        <dbReference type="RuleBase" id="RU000505"/>
    </source>
</evidence>
<comment type="function">
    <text evidence="7">Catalyzes the specific phosphorylation of arginine residues in a large number of proteins. Is part of the bacterial stress response system. Protein arginine phosphorylation has a physiologically important role and is involved in the regulation of many critical cellular processes, such as protein homeostasis, motility, competence, and stringent and stress responses, by regulating gene expression and protein activity.</text>
</comment>
<dbReference type="InterPro" id="IPR023660">
    <property type="entry name" value="Arg_Kinase"/>
</dbReference>
<feature type="binding site" evidence="7 8">
    <location>
        <position position="92"/>
    </location>
    <ligand>
        <name>ATP</name>
        <dbReference type="ChEBI" id="CHEBI:30616"/>
    </ligand>
</feature>
<keyword evidence="2 7" id="KW-0808">Transferase</keyword>
<dbReference type="InterPro" id="IPR000749">
    <property type="entry name" value="ATP-guanido_PTrfase"/>
</dbReference>
<comment type="catalytic activity">
    <reaction evidence="6 7">
        <text>L-arginyl-[protein] + ATP = N(omega)-phospho-L-arginyl-[protein] + ADP + H(+)</text>
        <dbReference type="Rhea" id="RHEA:43384"/>
        <dbReference type="Rhea" id="RHEA-COMP:10532"/>
        <dbReference type="Rhea" id="RHEA-COMP:10533"/>
        <dbReference type="ChEBI" id="CHEBI:15378"/>
        <dbReference type="ChEBI" id="CHEBI:29965"/>
        <dbReference type="ChEBI" id="CHEBI:30616"/>
        <dbReference type="ChEBI" id="CHEBI:83226"/>
        <dbReference type="ChEBI" id="CHEBI:456216"/>
        <dbReference type="EC" id="2.7.14.1"/>
    </reaction>
</comment>